<name>A0ACB9C238_ARCLA</name>
<comment type="caution">
    <text evidence="1">The sequence shown here is derived from an EMBL/GenBank/DDBJ whole genome shotgun (WGS) entry which is preliminary data.</text>
</comment>
<protein>
    <submittedName>
        <fullName evidence="1">Uncharacterized protein</fullName>
    </submittedName>
</protein>
<dbReference type="Proteomes" id="UP001055879">
    <property type="component" value="Linkage Group LG05"/>
</dbReference>
<sequence length="180" mass="19591">MGCRFMGGAVKQALNGLGELWAGRQIHGFLISTGYAQEGNLSKAMELYRVLRKSGIPIDGFVLSSVMAVFADFALVEQGKQMHAYTVKVPSGLDISLANSVVDICIDCFLYLNQKRAYAYLSLYPKTVPFDIEVELVLYTLGTGYPSAAENLAADSGCVVVEGGFFGRNLGKYFENLLFS</sequence>
<evidence type="ECO:0000313" key="1">
    <source>
        <dbReference type="EMBL" id="KAI3728270.1"/>
    </source>
</evidence>
<reference evidence="1 2" key="2">
    <citation type="journal article" date="2022" name="Mol. Ecol. Resour.">
        <title>The genomes of chicory, endive, great burdock and yacon provide insights into Asteraceae paleo-polyploidization history and plant inulin production.</title>
        <authorList>
            <person name="Fan W."/>
            <person name="Wang S."/>
            <person name="Wang H."/>
            <person name="Wang A."/>
            <person name="Jiang F."/>
            <person name="Liu H."/>
            <person name="Zhao H."/>
            <person name="Xu D."/>
            <person name="Zhang Y."/>
        </authorList>
    </citation>
    <scope>NUCLEOTIDE SEQUENCE [LARGE SCALE GENOMIC DNA]</scope>
    <source>
        <strain evidence="2">cv. Niubang</strain>
    </source>
</reference>
<reference evidence="2" key="1">
    <citation type="journal article" date="2022" name="Mol. Ecol. Resour.">
        <title>The genomes of chicory, endive, great burdock and yacon provide insights into Asteraceae palaeo-polyploidization history and plant inulin production.</title>
        <authorList>
            <person name="Fan W."/>
            <person name="Wang S."/>
            <person name="Wang H."/>
            <person name="Wang A."/>
            <person name="Jiang F."/>
            <person name="Liu H."/>
            <person name="Zhao H."/>
            <person name="Xu D."/>
            <person name="Zhang Y."/>
        </authorList>
    </citation>
    <scope>NUCLEOTIDE SEQUENCE [LARGE SCALE GENOMIC DNA]</scope>
    <source>
        <strain evidence="2">cv. Niubang</strain>
    </source>
</reference>
<keyword evidence="2" id="KW-1185">Reference proteome</keyword>
<gene>
    <name evidence="1" type="ORF">L6452_16903</name>
</gene>
<evidence type="ECO:0000313" key="2">
    <source>
        <dbReference type="Proteomes" id="UP001055879"/>
    </source>
</evidence>
<proteinExistence type="predicted"/>
<accession>A0ACB9C238</accession>
<organism evidence="1 2">
    <name type="scientific">Arctium lappa</name>
    <name type="common">Greater burdock</name>
    <name type="synonym">Lappa major</name>
    <dbReference type="NCBI Taxonomy" id="4217"/>
    <lineage>
        <taxon>Eukaryota</taxon>
        <taxon>Viridiplantae</taxon>
        <taxon>Streptophyta</taxon>
        <taxon>Embryophyta</taxon>
        <taxon>Tracheophyta</taxon>
        <taxon>Spermatophyta</taxon>
        <taxon>Magnoliopsida</taxon>
        <taxon>eudicotyledons</taxon>
        <taxon>Gunneridae</taxon>
        <taxon>Pentapetalae</taxon>
        <taxon>asterids</taxon>
        <taxon>campanulids</taxon>
        <taxon>Asterales</taxon>
        <taxon>Asteraceae</taxon>
        <taxon>Carduoideae</taxon>
        <taxon>Cardueae</taxon>
        <taxon>Arctiinae</taxon>
        <taxon>Arctium</taxon>
    </lineage>
</organism>
<dbReference type="EMBL" id="CM042051">
    <property type="protein sequence ID" value="KAI3728270.1"/>
    <property type="molecule type" value="Genomic_DNA"/>
</dbReference>